<organism evidence="8">
    <name type="scientific">Fundidesulfovibrio putealis</name>
    <dbReference type="NCBI Taxonomy" id="270496"/>
    <lineage>
        <taxon>Bacteria</taxon>
        <taxon>Pseudomonadati</taxon>
        <taxon>Thermodesulfobacteriota</taxon>
        <taxon>Desulfovibrionia</taxon>
        <taxon>Desulfovibrionales</taxon>
        <taxon>Desulfovibrionaceae</taxon>
        <taxon>Fundidesulfovibrio</taxon>
    </lineage>
</organism>
<dbReference type="PANTHER" id="PTHR30086">
    <property type="entry name" value="ARGININE EXPORTER PROTEIN ARGO"/>
    <property type="match status" value="1"/>
</dbReference>
<comment type="subcellular location">
    <subcellularLocation>
        <location evidence="1">Cell membrane</location>
        <topology evidence="1">Multi-pass membrane protein</topology>
    </subcellularLocation>
</comment>
<dbReference type="AlphaFoldDB" id="A0A7C3WFU7"/>
<dbReference type="InterPro" id="IPR001123">
    <property type="entry name" value="LeuE-type"/>
</dbReference>
<evidence type="ECO:0000256" key="5">
    <source>
        <dbReference type="ARBA" id="ARBA00023136"/>
    </source>
</evidence>
<protein>
    <submittedName>
        <fullName evidence="8">LysE family translocator</fullName>
    </submittedName>
</protein>
<feature type="transmembrane region" description="Helical" evidence="7">
    <location>
        <begin position="71"/>
        <end position="91"/>
    </location>
</feature>
<dbReference type="EMBL" id="DSRP01000093">
    <property type="protein sequence ID" value="HGG91577.1"/>
    <property type="molecule type" value="Genomic_DNA"/>
</dbReference>
<accession>A0A7C3WFU7</accession>
<feature type="transmembrane region" description="Helical" evidence="7">
    <location>
        <begin position="40"/>
        <end position="65"/>
    </location>
</feature>
<feature type="region of interest" description="Disordered" evidence="6">
    <location>
        <begin position="231"/>
        <end position="253"/>
    </location>
</feature>
<name>A0A7C3WFU7_9BACT</name>
<reference evidence="8" key="1">
    <citation type="journal article" date="2020" name="mSystems">
        <title>Genome- and Community-Level Interaction Insights into Carbon Utilization and Element Cycling Functions of Hydrothermarchaeota in Hydrothermal Sediment.</title>
        <authorList>
            <person name="Zhou Z."/>
            <person name="Liu Y."/>
            <person name="Xu W."/>
            <person name="Pan J."/>
            <person name="Luo Z.H."/>
            <person name="Li M."/>
        </authorList>
    </citation>
    <scope>NUCLEOTIDE SEQUENCE [LARGE SCALE GENOMIC DNA]</scope>
    <source>
        <strain evidence="8">SpSt-413</strain>
    </source>
</reference>
<gene>
    <name evidence="8" type="ORF">ENR59_01315</name>
</gene>
<evidence type="ECO:0000313" key="8">
    <source>
        <dbReference type="EMBL" id="HGG91577.1"/>
    </source>
</evidence>
<sequence>MTLDTWLAFVAASTILLLIPGPTVMLVVGFALARGAARSWWAAFGVALGDATALGCSLLGLGAFLQASAELFTLLKWGGALYLVWIGLGMLRAKPKALHADGGGDSRSSLSMLAQAYVVTALNPKSIFFFVAFVPQFLTPGPDMAAQMLTVLCTFVPLAFLNAAAYAVLAGTARRAARRPGVMAAFNRVGGELHDRRGSVDGCQGELRGTGVAGLGWRGAACVTGPSGDAFEEHSRTARPRTPHPAGFACRRA</sequence>
<dbReference type="PANTHER" id="PTHR30086:SF20">
    <property type="entry name" value="ARGININE EXPORTER PROTEIN ARGO-RELATED"/>
    <property type="match status" value="1"/>
</dbReference>
<evidence type="ECO:0000256" key="4">
    <source>
        <dbReference type="ARBA" id="ARBA00022989"/>
    </source>
</evidence>
<proteinExistence type="predicted"/>
<evidence type="ECO:0000256" key="7">
    <source>
        <dbReference type="SAM" id="Phobius"/>
    </source>
</evidence>
<keyword evidence="3 7" id="KW-0812">Transmembrane</keyword>
<dbReference type="GO" id="GO:0015171">
    <property type="term" value="F:amino acid transmembrane transporter activity"/>
    <property type="evidence" value="ECO:0007669"/>
    <property type="project" value="TreeGrafter"/>
</dbReference>
<keyword evidence="5 7" id="KW-0472">Membrane</keyword>
<evidence type="ECO:0000256" key="1">
    <source>
        <dbReference type="ARBA" id="ARBA00004651"/>
    </source>
</evidence>
<feature type="transmembrane region" description="Helical" evidence="7">
    <location>
        <begin position="112"/>
        <end position="134"/>
    </location>
</feature>
<feature type="transmembrane region" description="Helical" evidence="7">
    <location>
        <begin position="146"/>
        <end position="169"/>
    </location>
</feature>
<feature type="transmembrane region" description="Helical" evidence="7">
    <location>
        <begin position="6"/>
        <end position="33"/>
    </location>
</feature>
<dbReference type="GO" id="GO:0005886">
    <property type="term" value="C:plasma membrane"/>
    <property type="evidence" value="ECO:0007669"/>
    <property type="project" value="UniProtKB-SubCell"/>
</dbReference>
<keyword evidence="2" id="KW-1003">Cell membrane</keyword>
<evidence type="ECO:0000256" key="6">
    <source>
        <dbReference type="SAM" id="MobiDB-lite"/>
    </source>
</evidence>
<comment type="caution">
    <text evidence="8">The sequence shown here is derived from an EMBL/GenBank/DDBJ whole genome shotgun (WGS) entry which is preliminary data.</text>
</comment>
<evidence type="ECO:0000256" key="3">
    <source>
        <dbReference type="ARBA" id="ARBA00022692"/>
    </source>
</evidence>
<evidence type="ECO:0000256" key="2">
    <source>
        <dbReference type="ARBA" id="ARBA00022475"/>
    </source>
</evidence>
<keyword evidence="4 7" id="KW-1133">Transmembrane helix</keyword>
<dbReference type="Pfam" id="PF01810">
    <property type="entry name" value="LysE"/>
    <property type="match status" value="1"/>
</dbReference>